<dbReference type="CDD" id="cd04598">
    <property type="entry name" value="CBS_pair_GGDEF_EAL"/>
    <property type="match status" value="1"/>
</dbReference>
<proteinExistence type="predicted"/>
<dbReference type="CDD" id="cd01948">
    <property type="entry name" value="EAL"/>
    <property type="match status" value="1"/>
</dbReference>
<organism evidence="3 4">
    <name type="scientific">Oxobacter pfennigii</name>
    <dbReference type="NCBI Taxonomy" id="36849"/>
    <lineage>
        <taxon>Bacteria</taxon>
        <taxon>Bacillati</taxon>
        <taxon>Bacillota</taxon>
        <taxon>Clostridia</taxon>
        <taxon>Eubacteriales</taxon>
        <taxon>Clostridiaceae</taxon>
        <taxon>Oxobacter</taxon>
    </lineage>
</organism>
<dbReference type="Pfam" id="PF00990">
    <property type="entry name" value="GGDEF"/>
    <property type="match status" value="1"/>
</dbReference>
<dbReference type="PROSITE" id="PS50887">
    <property type="entry name" value="GGDEF"/>
    <property type="match status" value="1"/>
</dbReference>
<name>A0A0P8YGC1_9CLOT</name>
<protein>
    <submittedName>
        <fullName evidence="3">Phytochrome-like protein cph2</fullName>
    </submittedName>
</protein>
<evidence type="ECO:0000313" key="4">
    <source>
        <dbReference type="Proteomes" id="UP000050326"/>
    </source>
</evidence>
<feature type="domain" description="GGDEF" evidence="2">
    <location>
        <begin position="436"/>
        <end position="591"/>
    </location>
</feature>
<sequence>MSISDDEIYYLELKNMLAAKEVHTHFQPIVSLTDGHVIGYEALSRGKIGSILENPDTMFEIAHKYNMTWELELLCRIKAVNNAQTMPSEKKLFLNVDPGVIKDENFKRGFTQDFLLNNNIDPNNIIFEITEKTAIEDYKTFRMLLENYVEQGYKIAIDDTGAGYSGLKLLAETHPQYIKIDMDLIRNIDKDSFKQSLLISFLDFSQVTNMKIIAEGIETLDELNTLINIGIPYGQGFYLHKPCKKFAELPQSLKEHIANANRRKSSKYFNNSETEIVGNIIRYDSSILPDTLCKDVKEKFEDDNLQGIAVVNKNQEPLGLIMKSKFNERLATQYGVAIYMNRPIKLLMDKNALIVDYNDSLSMVSRAAMARKEENIYDYIIITKDNKYCGITTVKRLLEQTTNIELIYARHLNPLTGLPGNILIEKKIKELIDSEGDFSVLYLDLNDFKAYNDIYGFESGDDILKHTAKIIEENLSDVPSRDRFLGHIGGDDFIVCLNSFQRTEEICSNIIKNFDEAITHYYNEKDLAKGFITAINRYGVLENFPLMSVSIAVITNKGGQFMNSHEISELAAQIKKKCKSMKKSCYINADKDISCNMTNI</sequence>
<dbReference type="InterPro" id="IPR001633">
    <property type="entry name" value="EAL_dom"/>
</dbReference>
<dbReference type="PANTHER" id="PTHR33121">
    <property type="entry name" value="CYCLIC DI-GMP PHOSPHODIESTERASE PDEF"/>
    <property type="match status" value="1"/>
</dbReference>
<dbReference type="SUPFAM" id="SSF55073">
    <property type="entry name" value="Nucleotide cyclase"/>
    <property type="match status" value="1"/>
</dbReference>
<dbReference type="Gene3D" id="3.30.70.270">
    <property type="match status" value="1"/>
</dbReference>
<dbReference type="STRING" id="36849.OXPF_01870"/>
<dbReference type="SMART" id="SM00052">
    <property type="entry name" value="EAL"/>
    <property type="match status" value="1"/>
</dbReference>
<dbReference type="InterPro" id="IPR046342">
    <property type="entry name" value="CBS_dom_sf"/>
</dbReference>
<dbReference type="InterPro" id="IPR000160">
    <property type="entry name" value="GGDEF_dom"/>
</dbReference>
<evidence type="ECO:0000313" key="3">
    <source>
        <dbReference type="EMBL" id="KPU46077.1"/>
    </source>
</evidence>
<dbReference type="SMART" id="SM00267">
    <property type="entry name" value="GGDEF"/>
    <property type="match status" value="1"/>
</dbReference>
<dbReference type="PANTHER" id="PTHR33121:SF76">
    <property type="entry name" value="SIGNALING PROTEIN"/>
    <property type="match status" value="1"/>
</dbReference>
<dbReference type="InterPro" id="IPR050706">
    <property type="entry name" value="Cyclic-di-GMP_PDE-like"/>
</dbReference>
<dbReference type="RefSeq" id="WP_242854286.1">
    <property type="nucleotide sequence ID" value="NZ_LKET01000014.1"/>
</dbReference>
<dbReference type="PATRIC" id="fig|36849.3.peg.208"/>
<reference evidence="3 4" key="1">
    <citation type="submission" date="2015-09" db="EMBL/GenBank/DDBJ databases">
        <title>Genome sequence of Oxobacter pfennigii DSM 3222.</title>
        <authorList>
            <person name="Poehlein A."/>
            <person name="Bengelsdorf F.R."/>
            <person name="Schiel-Bengelsdorf B."/>
            <person name="Duerre P."/>
            <person name="Daniel R."/>
        </authorList>
    </citation>
    <scope>NUCLEOTIDE SEQUENCE [LARGE SCALE GENOMIC DNA]</scope>
    <source>
        <strain evidence="3 4">DSM 3222</strain>
    </source>
</reference>
<dbReference type="SUPFAM" id="SSF141868">
    <property type="entry name" value="EAL domain-like"/>
    <property type="match status" value="1"/>
</dbReference>
<dbReference type="Gene3D" id="3.20.20.450">
    <property type="entry name" value="EAL domain"/>
    <property type="match status" value="1"/>
</dbReference>
<evidence type="ECO:0000259" key="2">
    <source>
        <dbReference type="PROSITE" id="PS50887"/>
    </source>
</evidence>
<dbReference type="Pfam" id="PF00571">
    <property type="entry name" value="CBS"/>
    <property type="match status" value="1"/>
</dbReference>
<dbReference type="InterPro" id="IPR035919">
    <property type="entry name" value="EAL_sf"/>
</dbReference>
<gene>
    <name evidence="3" type="primary">cph2_1</name>
    <name evidence="3" type="ORF">OXPF_01870</name>
</gene>
<dbReference type="Proteomes" id="UP000050326">
    <property type="component" value="Unassembled WGS sequence"/>
</dbReference>
<dbReference type="InterPro" id="IPR043128">
    <property type="entry name" value="Rev_trsase/Diguanyl_cyclase"/>
</dbReference>
<evidence type="ECO:0000259" key="1">
    <source>
        <dbReference type="PROSITE" id="PS50883"/>
    </source>
</evidence>
<comment type="caution">
    <text evidence="3">The sequence shown here is derived from an EMBL/GenBank/DDBJ whole genome shotgun (WGS) entry which is preliminary data.</text>
</comment>
<dbReference type="SUPFAM" id="SSF54631">
    <property type="entry name" value="CBS-domain pair"/>
    <property type="match status" value="1"/>
</dbReference>
<dbReference type="PROSITE" id="PS50883">
    <property type="entry name" value="EAL"/>
    <property type="match status" value="1"/>
</dbReference>
<accession>A0A0P8YGC1</accession>
<dbReference type="Gene3D" id="3.10.580.10">
    <property type="entry name" value="CBS-domain"/>
    <property type="match status" value="1"/>
</dbReference>
<dbReference type="CDD" id="cd01949">
    <property type="entry name" value="GGDEF"/>
    <property type="match status" value="1"/>
</dbReference>
<dbReference type="GO" id="GO:0071111">
    <property type="term" value="F:cyclic-guanylate-specific phosphodiesterase activity"/>
    <property type="evidence" value="ECO:0007669"/>
    <property type="project" value="InterPro"/>
</dbReference>
<dbReference type="NCBIfam" id="TIGR00254">
    <property type="entry name" value="GGDEF"/>
    <property type="match status" value="1"/>
</dbReference>
<dbReference type="EMBL" id="LKET01000014">
    <property type="protein sequence ID" value="KPU46077.1"/>
    <property type="molecule type" value="Genomic_DNA"/>
</dbReference>
<dbReference type="InterPro" id="IPR029787">
    <property type="entry name" value="Nucleotide_cyclase"/>
</dbReference>
<feature type="domain" description="EAL" evidence="1">
    <location>
        <begin position="6"/>
        <end position="256"/>
    </location>
</feature>
<dbReference type="AlphaFoldDB" id="A0A0P8YGC1"/>
<dbReference type="InterPro" id="IPR000644">
    <property type="entry name" value="CBS_dom"/>
</dbReference>
<dbReference type="Pfam" id="PF00563">
    <property type="entry name" value="EAL"/>
    <property type="match status" value="1"/>
</dbReference>
<keyword evidence="4" id="KW-1185">Reference proteome</keyword>